<dbReference type="SUPFAM" id="SSF53633">
    <property type="entry name" value="Carbamate kinase-like"/>
    <property type="match status" value="1"/>
</dbReference>
<name>A0ABV7D0T0_9PROT</name>
<dbReference type="EC" id="2.7.2.8" evidence="9"/>
<comment type="subcellular location">
    <subcellularLocation>
        <location evidence="9">Cytoplasm</location>
    </subcellularLocation>
</comment>
<comment type="pathway">
    <text evidence="1 9">Amino-acid biosynthesis; L-arginine biosynthesis; N(2)-acetyl-L-ornithine from L-glutamate: step 2/4.</text>
</comment>
<feature type="site" description="Transition state stabilizer" evidence="9">
    <location>
        <position position="33"/>
    </location>
</feature>
<dbReference type="Proteomes" id="UP001595444">
    <property type="component" value="Unassembled WGS sequence"/>
</dbReference>
<protein>
    <recommendedName>
        <fullName evidence="9">Acetylglutamate kinase</fullName>
        <ecNumber evidence="9">2.7.2.8</ecNumber>
    </recommendedName>
    <alternativeName>
        <fullName evidence="9">N-acetyl-L-glutamate 5-phosphotransferase</fullName>
    </alternativeName>
    <alternativeName>
        <fullName evidence="9">NAG kinase</fullName>
        <shortName evidence="9">NAGK</shortName>
    </alternativeName>
</protein>
<dbReference type="InterPro" id="IPR036393">
    <property type="entry name" value="AceGlu_kinase-like_sf"/>
</dbReference>
<keyword evidence="5 9" id="KW-0547">Nucleotide-binding</keyword>
<dbReference type="Gene3D" id="3.40.1160.10">
    <property type="entry name" value="Acetylglutamate kinase-like"/>
    <property type="match status" value="1"/>
</dbReference>
<evidence type="ECO:0000256" key="2">
    <source>
        <dbReference type="ARBA" id="ARBA00022571"/>
    </source>
</evidence>
<feature type="binding site" evidence="9">
    <location>
        <begin position="68"/>
        <end position="69"/>
    </location>
    <ligand>
        <name>substrate</name>
    </ligand>
</feature>
<organism evidence="11 12">
    <name type="scientific">Kordiimonas pumila</name>
    <dbReference type="NCBI Taxonomy" id="2161677"/>
    <lineage>
        <taxon>Bacteria</taxon>
        <taxon>Pseudomonadati</taxon>
        <taxon>Pseudomonadota</taxon>
        <taxon>Alphaproteobacteria</taxon>
        <taxon>Kordiimonadales</taxon>
        <taxon>Kordiimonadaceae</taxon>
        <taxon>Kordiimonas</taxon>
    </lineage>
</organism>
<comment type="catalytic activity">
    <reaction evidence="8 9">
        <text>N-acetyl-L-glutamate + ATP = N-acetyl-L-glutamyl 5-phosphate + ADP</text>
        <dbReference type="Rhea" id="RHEA:14629"/>
        <dbReference type="ChEBI" id="CHEBI:30616"/>
        <dbReference type="ChEBI" id="CHEBI:44337"/>
        <dbReference type="ChEBI" id="CHEBI:57936"/>
        <dbReference type="ChEBI" id="CHEBI:456216"/>
        <dbReference type="EC" id="2.7.2.8"/>
    </reaction>
</comment>
<dbReference type="InterPro" id="IPR037528">
    <property type="entry name" value="ArgB"/>
</dbReference>
<keyword evidence="12" id="KW-1185">Reference proteome</keyword>
<evidence type="ECO:0000256" key="9">
    <source>
        <dbReference type="HAMAP-Rule" id="MF_00082"/>
    </source>
</evidence>
<feature type="binding site" evidence="9">
    <location>
        <position position="195"/>
    </location>
    <ligand>
        <name>substrate</name>
    </ligand>
</feature>
<dbReference type="InterPro" id="IPR041727">
    <property type="entry name" value="NAGK-C"/>
</dbReference>
<keyword evidence="7 9" id="KW-0067">ATP-binding</keyword>
<keyword evidence="4 9" id="KW-0808">Transferase</keyword>
<comment type="function">
    <text evidence="9">Catalyzes the ATP-dependent phosphorylation of N-acetyl-L-glutamate.</text>
</comment>
<keyword evidence="2 9" id="KW-0055">Arginine biosynthesis</keyword>
<evidence type="ECO:0000256" key="7">
    <source>
        <dbReference type="ARBA" id="ARBA00022840"/>
    </source>
</evidence>
<dbReference type="Pfam" id="PF00696">
    <property type="entry name" value="AA_kinase"/>
    <property type="match status" value="1"/>
</dbReference>
<evidence type="ECO:0000256" key="6">
    <source>
        <dbReference type="ARBA" id="ARBA00022777"/>
    </source>
</evidence>
<evidence type="ECO:0000256" key="4">
    <source>
        <dbReference type="ARBA" id="ARBA00022679"/>
    </source>
</evidence>
<evidence type="ECO:0000259" key="10">
    <source>
        <dbReference type="Pfam" id="PF00696"/>
    </source>
</evidence>
<feature type="domain" description="Aspartate/glutamate/uridylate kinase" evidence="10">
    <location>
        <begin position="29"/>
        <end position="273"/>
    </location>
</feature>
<dbReference type="PIRSF" id="PIRSF000728">
    <property type="entry name" value="NAGK"/>
    <property type="match status" value="1"/>
</dbReference>
<dbReference type="PANTHER" id="PTHR23342:SF0">
    <property type="entry name" value="N-ACETYLGLUTAMATE SYNTHASE, MITOCHONDRIAL"/>
    <property type="match status" value="1"/>
</dbReference>
<accession>A0ABV7D0T0</accession>
<dbReference type="InterPro" id="IPR004662">
    <property type="entry name" value="AcgluKinase_fam"/>
</dbReference>
<dbReference type="PANTHER" id="PTHR23342">
    <property type="entry name" value="N-ACETYLGLUTAMATE SYNTHASE"/>
    <property type="match status" value="1"/>
</dbReference>
<keyword evidence="9" id="KW-0963">Cytoplasm</keyword>
<dbReference type="InterPro" id="IPR001048">
    <property type="entry name" value="Asp/Glu/Uridylate_kinase"/>
</dbReference>
<proteinExistence type="inferred from homology"/>
<dbReference type="InterPro" id="IPR001057">
    <property type="entry name" value="Glu/AcGlu_kinase"/>
</dbReference>
<feature type="site" description="Transition state stabilizer" evidence="9">
    <location>
        <position position="255"/>
    </location>
</feature>
<dbReference type="GO" id="GO:0003991">
    <property type="term" value="F:acetylglutamate kinase activity"/>
    <property type="evidence" value="ECO:0007669"/>
    <property type="project" value="UniProtKB-EC"/>
</dbReference>
<evidence type="ECO:0000256" key="5">
    <source>
        <dbReference type="ARBA" id="ARBA00022741"/>
    </source>
</evidence>
<evidence type="ECO:0000256" key="3">
    <source>
        <dbReference type="ARBA" id="ARBA00022605"/>
    </source>
</evidence>
<keyword evidence="6 9" id="KW-0418">Kinase</keyword>
<reference evidence="12" key="1">
    <citation type="journal article" date="2019" name="Int. J. Syst. Evol. Microbiol.">
        <title>The Global Catalogue of Microorganisms (GCM) 10K type strain sequencing project: providing services to taxonomists for standard genome sequencing and annotation.</title>
        <authorList>
            <consortium name="The Broad Institute Genomics Platform"/>
            <consortium name="The Broad Institute Genome Sequencing Center for Infectious Disease"/>
            <person name="Wu L."/>
            <person name="Ma J."/>
        </authorList>
    </citation>
    <scope>NUCLEOTIDE SEQUENCE [LARGE SCALE GENOMIC DNA]</scope>
    <source>
        <strain evidence="12">KCTC 62164</strain>
    </source>
</reference>
<feature type="binding site" evidence="9">
    <location>
        <position position="90"/>
    </location>
    <ligand>
        <name>substrate</name>
    </ligand>
</feature>
<dbReference type="PRINTS" id="PR00474">
    <property type="entry name" value="GLU5KINASE"/>
</dbReference>
<sequence>MEQDHSVLQRKASTLVEALPYLKKYAGEIFVVKYGGHAMGDEALAHQFAEDITLLQQVGINPVIVHGGGPQIGAMLKRLNIDSEFIDGLRVTSKATVEVAEMVLCGSINKSIVADIQAAGGRAIGLSGKDSGMVSARKVERTKADPDSNIEQVIDLGFVGEPATIDIKIIQQCIKSGVIPVIAPIAPGIDGGTYNINADTMAGAIAGALQARRFFLLTDVPGVMNKDKDLLTELDANEIAALKADGTISGGMIPKVDTCLMAAEEGVKGAVILDGRVTHAILLEIFTERGVGTLIRA</sequence>
<evidence type="ECO:0000256" key="1">
    <source>
        <dbReference type="ARBA" id="ARBA00004828"/>
    </source>
</evidence>
<dbReference type="HAMAP" id="MF_00082">
    <property type="entry name" value="ArgB"/>
    <property type="match status" value="1"/>
</dbReference>
<evidence type="ECO:0000313" key="12">
    <source>
        <dbReference type="Proteomes" id="UP001595444"/>
    </source>
</evidence>
<comment type="similarity">
    <text evidence="9">Belongs to the acetylglutamate kinase family. ArgB subfamily.</text>
</comment>
<dbReference type="RefSeq" id="WP_194215756.1">
    <property type="nucleotide sequence ID" value="NZ_CP061205.1"/>
</dbReference>
<evidence type="ECO:0000313" key="11">
    <source>
        <dbReference type="EMBL" id="MFC3050426.1"/>
    </source>
</evidence>
<keyword evidence="3 9" id="KW-0028">Amino-acid biosynthesis</keyword>
<dbReference type="EMBL" id="JBHRSL010000001">
    <property type="protein sequence ID" value="MFC3050426.1"/>
    <property type="molecule type" value="Genomic_DNA"/>
</dbReference>
<dbReference type="NCBIfam" id="TIGR00761">
    <property type="entry name" value="argB"/>
    <property type="match status" value="1"/>
</dbReference>
<evidence type="ECO:0000256" key="8">
    <source>
        <dbReference type="ARBA" id="ARBA00048141"/>
    </source>
</evidence>
<comment type="caution">
    <text evidence="11">The sequence shown here is derived from an EMBL/GenBank/DDBJ whole genome shotgun (WGS) entry which is preliminary data.</text>
</comment>
<gene>
    <name evidence="9 11" type="primary">argB</name>
    <name evidence="11" type="ORF">ACFOKA_00760</name>
</gene>
<dbReference type="CDD" id="cd04250">
    <property type="entry name" value="AAK_NAGK-C"/>
    <property type="match status" value="1"/>
</dbReference>